<evidence type="ECO:0000256" key="4">
    <source>
        <dbReference type="ARBA" id="ARBA00022840"/>
    </source>
</evidence>
<keyword evidence="2" id="KW-0436">Ligase</keyword>
<keyword evidence="4" id="KW-0067">ATP-binding</keyword>
<evidence type="ECO:0000313" key="10">
    <source>
        <dbReference type="EMBL" id="CAI8041076.1"/>
    </source>
</evidence>
<dbReference type="GO" id="GO:0004467">
    <property type="term" value="F:long-chain fatty acid-CoA ligase activity"/>
    <property type="evidence" value="ECO:0007669"/>
    <property type="project" value="TreeGrafter"/>
</dbReference>
<keyword evidence="3" id="KW-0547">Nucleotide-binding</keyword>
<dbReference type="PANTHER" id="PTHR43107:SF15">
    <property type="entry name" value="FATTY ACID TRANSPORT PROTEIN 3, ISOFORM A"/>
    <property type="match status" value="1"/>
</dbReference>
<keyword evidence="11" id="KW-1185">Reference proteome</keyword>
<evidence type="ECO:0000256" key="1">
    <source>
        <dbReference type="ARBA" id="ARBA00006432"/>
    </source>
</evidence>
<gene>
    <name evidence="10" type="ORF">GBAR_LOCUS22826</name>
</gene>
<dbReference type="PANTHER" id="PTHR43107">
    <property type="entry name" value="LONG-CHAIN FATTY ACID TRANSPORT PROTEIN"/>
    <property type="match status" value="1"/>
</dbReference>
<protein>
    <recommendedName>
        <fullName evidence="6">Long-chain-fatty-acid--CoA ligase</fullName>
    </recommendedName>
</protein>
<dbReference type="InterPro" id="IPR020845">
    <property type="entry name" value="AMP-binding_CS"/>
</dbReference>
<evidence type="ECO:0000256" key="5">
    <source>
        <dbReference type="ARBA" id="ARBA00036527"/>
    </source>
</evidence>
<dbReference type="GO" id="GO:0044539">
    <property type="term" value="P:long-chain fatty acid import into cell"/>
    <property type="evidence" value="ECO:0007669"/>
    <property type="project" value="TreeGrafter"/>
</dbReference>
<dbReference type="Pfam" id="PF00501">
    <property type="entry name" value="AMP-binding"/>
    <property type="match status" value="1"/>
</dbReference>
<dbReference type="AlphaFoldDB" id="A0AA35T655"/>
<accession>A0AA35T655</accession>
<evidence type="ECO:0000256" key="8">
    <source>
        <dbReference type="SAM" id="MobiDB-lite"/>
    </source>
</evidence>
<dbReference type="SUPFAM" id="SSF56801">
    <property type="entry name" value="Acetyl-CoA synthetase-like"/>
    <property type="match status" value="1"/>
</dbReference>
<comment type="similarity">
    <text evidence="1">Belongs to the ATP-dependent AMP-binding enzyme family.</text>
</comment>
<evidence type="ECO:0000259" key="9">
    <source>
        <dbReference type="Pfam" id="PF00501"/>
    </source>
</evidence>
<feature type="region of interest" description="Disordered" evidence="8">
    <location>
        <begin position="455"/>
        <end position="475"/>
    </location>
</feature>
<evidence type="ECO:0000256" key="6">
    <source>
        <dbReference type="ARBA" id="ARBA00041297"/>
    </source>
</evidence>
<dbReference type="InterPro" id="IPR000873">
    <property type="entry name" value="AMP-dep_synth/lig_dom"/>
</dbReference>
<evidence type="ECO:0000256" key="3">
    <source>
        <dbReference type="ARBA" id="ARBA00022741"/>
    </source>
</evidence>
<dbReference type="GO" id="GO:0005324">
    <property type="term" value="F:long-chain fatty acid transmembrane transporter activity"/>
    <property type="evidence" value="ECO:0007669"/>
    <property type="project" value="TreeGrafter"/>
</dbReference>
<feature type="compositionally biased region" description="Polar residues" evidence="8">
    <location>
        <begin position="1"/>
        <end position="17"/>
    </location>
</feature>
<dbReference type="Proteomes" id="UP001174909">
    <property type="component" value="Unassembled WGS sequence"/>
</dbReference>
<dbReference type="GO" id="GO:0005886">
    <property type="term" value="C:plasma membrane"/>
    <property type="evidence" value="ECO:0007669"/>
    <property type="project" value="TreeGrafter"/>
</dbReference>
<evidence type="ECO:0000256" key="7">
    <source>
        <dbReference type="ARBA" id="ARBA00048666"/>
    </source>
</evidence>
<organism evidence="10 11">
    <name type="scientific">Geodia barretti</name>
    <name type="common">Barrett's horny sponge</name>
    <dbReference type="NCBI Taxonomy" id="519541"/>
    <lineage>
        <taxon>Eukaryota</taxon>
        <taxon>Metazoa</taxon>
        <taxon>Porifera</taxon>
        <taxon>Demospongiae</taxon>
        <taxon>Heteroscleromorpha</taxon>
        <taxon>Tetractinellida</taxon>
        <taxon>Astrophorina</taxon>
        <taxon>Geodiidae</taxon>
        <taxon>Geodia</taxon>
    </lineage>
</organism>
<feature type="region of interest" description="Disordered" evidence="8">
    <location>
        <begin position="1"/>
        <end position="46"/>
    </location>
</feature>
<feature type="domain" description="AMP-dependent synthetase/ligase" evidence="9">
    <location>
        <begin position="92"/>
        <end position="304"/>
    </location>
</feature>
<comment type="catalytic activity">
    <reaction evidence="5">
        <text>a very long-chain fatty acid + ATP + CoA = a very long-chain fatty acyl-CoA + AMP + diphosphate</text>
        <dbReference type="Rhea" id="RHEA:54536"/>
        <dbReference type="ChEBI" id="CHEBI:30616"/>
        <dbReference type="ChEBI" id="CHEBI:33019"/>
        <dbReference type="ChEBI" id="CHEBI:57287"/>
        <dbReference type="ChEBI" id="CHEBI:58950"/>
        <dbReference type="ChEBI" id="CHEBI:138261"/>
        <dbReference type="ChEBI" id="CHEBI:456215"/>
    </reaction>
    <physiologicalReaction direction="left-to-right" evidence="5">
        <dbReference type="Rhea" id="RHEA:54537"/>
    </physiologicalReaction>
</comment>
<sequence>METWSNPSVHQHESSTVFPPALPQHFKRQTPHLLGPPPAPRRRDREQLEEGLASGSVFLLGGTGVDDGGKMGGATRGKNLELELENVTERNLPPLQDKSLSDIASYIYTSGTTGLPKACRVTSLKTVGGSCGIATLGHVTSDDIIYNCLPLYHSAGGLLALGDVLFLGCTMVLRKKFSASKFFEDCTKYNCTVVQYIGEVCRYLLAQPVRDTDATNPVNIAVGNGLRPEIWNQFQTRFGISRVAEFYAATEGVSASCNHDNKPGAVGHVIISFPFPPSIILVKRDPQTGRYLRDDRGFLVQAGVNEPGELISPVDQSDQFRQYHGYSNRKATENKLIHNVFRQGDTYYKSGDVLTHGRRRLPLFLRQNWGHVPLEGGERLDGRGGGSNAKDTRPERCFSVWRSRPWFRRTCWHGSHQHRRRFPGHIGPVSKTIGRAPALCRPYLRPVDQQRGAHFHVQTEEDAGERGGVRSGTRG</sequence>
<name>A0AA35T655_GEOBA</name>
<proteinExistence type="inferred from homology"/>
<dbReference type="PROSITE" id="PS00455">
    <property type="entry name" value="AMP_BINDING"/>
    <property type="match status" value="1"/>
</dbReference>
<comment type="catalytic activity">
    <reaction evidence="7">
        <text>tetracosanoate + ATP + CoA = tetracosanoyl-CoA + AMP + diphosphate</text>
        <dbReference type="Rhea" id="RHEA:33639"/>
        <dbReference type="ChEBI" id="CHEBI:30616"/>
        <dbReference type="ChEBI" id="CHEBI:31014"/>
        <dbReference type="ChEBI" id="CHEBI:33019"/>
        <dbReference type="ChEBI" id="CHEBI:57287"/>
        <dbReference type="ChEBI" id="CHEBI:65052"/>
        <dbReference type="ChEBI" id="CHEBI:456215"/>
    </reaction>
    <physiologicalReaction direction="left-to-right" evidence="7">
        <dbReference type="Rhea" id="RHEA:33640"/>
    </physiologicalReaction>
</comment>
<evidence type="ECO:0000256" key="2">
    <source>
        <dbReference type="ARBA" id="ARBA00022598"/>
    </source>
</evidence>
<dbReference type="InterPro" id="IPR042099">
    <property type="entry name" value="ANL_N_sf"/>
</dbReference>
<reference evidence="10" key="1">
    <citation type="submission" date="2023-03" db="EMBL/GenBank/DDBJ databases">
        <authorList>
            <person name="Steffen K."/>
            <person name="Cardenas P."/>
        </authorList>
    </citation>
    <scope>NUCLEOTIDE SEQUENCE</scope>
</reference>
<dbReference type="Gene3D" id="3.40.50.12780">
    <property type="entry name" value="N-terminal domain of ligase-like"/>
    <property type="match status" value="1"/>
</dbReference>
<comment type="caution">
    <text evidence="10">The sequence shown here is derived from an EMBL/GenBank/DDBJ whole genome shotgun (WGS) entry which is preliminary data.</text>
</comment>
<dbReference type="EMBL" id="CASHTH010003161">
    <property type="protein sequence ID" value="CAI8041076.1"/>
    <property type="molecule type" value="Genomic_DNA"/>
</dbReference>
<evidence type="ECO:0000313" key="11">
    <source>
        <dbReference type="Proteomes" id="UP001174909"/>
    </source>
</evidence>
<dbReference type="GO" id="GO:0005524">
    <property type="term" value="F:ATP binding"/>
    <property type="evidence" value="ECO:0007669"/>
    <property type="project" value="UniProtKB-KW"/>
</dbReference>
<dbReference type="GO" id="GO:0005789">
    <property type="term" value="C:endoplasmic reticulum membrane"/>
    <property type="evidence" value="ECO:0007669"/>
    <property type="project" value="TreeGrafter"/>
</dbReference>